<evidence type="ECO:0000256" key="9">
    <source>
        <dbReference type="ARBA" id="ARBA00047931"/>
    </source>
</evidence>
<comment type="cofactor">
    <cofactor evidence="1 10">
        <name>pyridoxal 5'-phosphate</name>
        <dbReference type="ChEBI" id="CHEBI:597326"/>
    </cofactor>
</comment>
<evidence type="ECO:0000256" key="10">
    <source>
        <dbReference type="PIRSR" id="PIRSR605856-50"/>
    </source>
</evidence>
<dbReference type="InterPro" id="IPR050214">
    <property type="entry name" value="Cys_Synth/Cystath_Beta-Synth"/>
</dbReference>
<evidence type="ECO:0000313" key="14">
    <source>
        <dbReference type="EMBL" id="ACH40164.2"/>
    </source>
</evidence>
<keyword evidence="15" id="KW-1185">Reference proteome</keyword>
<dbReference type="InterPro" id="IPR001926">
    <property type="entry name" value="TrpB-like_PALP"/>
</dbReference>
<dbReference type="Proteomes" id="UP000008825">
    <property type="component" value="Chromosome"/>
</dbReference>
<dbReference type="eggNOG" id="COG0031">
    <property type="taxonomic scope" value="Bacteria"/>
</dbReference>
<dbReference type="GO" id="GO:0006535">
    <property type="term" value="P:cysteine biosynthetic process from serine"/>
    <property type="evidence" value="ECO:0007669"/>
    <property type="project" value="InterPro"/>
</dbReference>
<keyword evidence="7 10" id="KW-0663">Pyridoxal phosphate</keyword>
<dbReference type="Gene3D" id="3.40.50.1100">
    <property type="match status" value="2"/>
</dbReference>
<organism evidence="14 15">
    <name type="scientific">Citrifermentans bemidjiense (strain ATCC BAA-1014 / DSM 16622 / JCM 12645 / Bem)</name>
    <name type="common">Geobacter bemidjiensis</name>
    <dbReference type="NCBI Taxonomy" id="404380"/>
    <lineage>
        <taxon>Bacteria</taxon>
        <taxon>Pseudomonadati</taxon>
        <taxon>Thermodesulfobacteriota</taxon>
        <taxon>Desulfuromonadia</taxon>
        <taxon>Geobacterales</taxon>
        <taxon>Geobacteraceae</taxon>
        <taxon>Citrifermentans</taxon>
    </lineage>
</organism>
<feature type="modified residue" description="N6-(pyridoxal phosphate)lysine" evidence="11">
    <location>
        <position position="43"/>
    </location>
</feature>
<evidence type="ECO:0000313" key="15">
    <source>
        <dbReference type="Proteomes" id="UP000008825"/>
    </source>
</evidence>
<dbReference type="STRING" id="404380.Gbem_3163"/>
<feature type="domain" description="Tryptophan synthase beta chain-like PALP" evidence="13">
    <location>
        <begin position="8"/>
        <end position="285"/>
    </location>
</feature>
<sequence>MRGQSLLDSIGGTPVAEIYSLCKNPAVRIVAKLEGNNPGGSVKDRPARQMILAAEASGELTPDKVILEPTSGNTGIALAMIAAARGYRIKLVMPACVSVERRSVLEAYGAEIVLSPGCEATDGAIRLAHKILAEDPAKYYMPNQYANPNNVLAHYKTTGPEIWHQTGGEVTHVVAGMGTSGTLMGLASYFKEVKPSVQVVGVEPTLGHKIQGLKNMKEAIVPPIYDCAAYHRNLVVEDDDAFETARLLAAHEGIFCGMSGGAAVFGALQLASELSSGVIVVIVPDRGDRYLSTNLFKSMCAQCPPDAVCPTEEKRKPRHPAGAFCLSSSPISDPPVSDFLNRRGTGHRSPLPVARTARAC</sequence>
<reference evidence="14 15" key="2">
    <citation type="journal article" date="2010" name="BMC Genomics">
        <title>The genome of Geobacter bemidjiensis, exemplar for the subsurface clade of Geobacter species that predominate in Fe(III)-reducing subsurface environments.</title>
        <authorList>
            <person name="Aklujkar M."/>
            <person name="Young N.D."/>
            <person name="Holmes D."/>
            <person name="Chavan M."/>
            <person name="Risso C."/>
            <person name="Kiss H.E."/>
            <person name="Han C.S."/>
            <person name="Land M.L."/>
            <person name="Lovley D.R."/>
        </authorList>
    </citation>
    <scope>NUCLEOTIDE SEQUENCE [LARGE SCALE GENOMIC DNA]</scope>
    <source>
        <strain evidence="15">ATCC BAA-1014 / DSM 16622 / JCM 12645 / Bem</strain>
    </source>
</reference>
<evidence type="ECO:0000256" key="3">
    <source>
        <dbReference type="ARBA" id="ARBA00007103"/>
    </source>
</evidence>
<dbReference type="EC" id="2.5.1.47" evidence="4"/>
<dbReference type="PANTHER" id="PTHR10314">
    <property type="entry name" value="CYSTATHIONINE BETA-SYNTHASE"/>
    <property type="match status" value="1"/>
</dbReference>
<evidence type="ECO:0000256" key="11">
    <source>
        <dbReference type="PIRSR" id="PIRSR605856-51"/>
    </source>
</evidence>
<dbReference type="GO" id="GO:0004124">
    <property type="term" value="F:cysteine synthase activity"/>
    <property type="evidence" value="ECO:0007669"/>
    <property type="project" value="UniProtKB-EC"/>
</dbReference>
<name>B5E900_CITBB</name>
<evidence type="ECO:0000256" key="12">
    <source>
        <dbReference type="SAM" id="MobiDB-lite"/>
    </source>
</evidence>
<evidence type="ECO:0000259" key="13">
    <source>
        <dbReference type="Pfam" id="PF00291"/>
    </source>
</evidence>
<dbReference type="KEGG" id="gbm:Gbem_3163"/>
<dbReference type="AlphaFoldDB" id="B5E900"/>
<dbReference type="FunFam" id="3.40.50.1100:FF:000006">
    <property type="entry name" value="Cysteine synthase"/>
    <property type="match status" value="1"/>
</dbReference>
<feature type="binding site" evidence="10">
    <location>
        <position position="259"/>
    </location>
    <ligand>
        <name>pyridoxal 5'-phosphate</name>
        <dbReference type="ChEBI" id="CHEBI:597326"/>
    </ligand>
</feature>
<dbReference type="UniPathway" id="UPA00136">
    <property type="reaction ID" value="UER00200"/>
</dbReference>
<evidence type="ECO:0000256" key="5">
    <source>
        <dbReference type="ARBA" id="ARBA00022605"/>
    </source>
</evidence>
<dbReference type="InterPro" id="IPR001216">
    <property type="entry name" value="P-phosphate_BS"/>
</dbReference>
<feature type="region of interest" description="Disordered" evidence="12">
    <location>
        <begin position="341"/>
        <end position="360"/>
    </location>
</feature>
<comment type="similarity">
    <text evidence="3">Belongs to the cysteine synthase/cystathionine beta-synthase family.</text>
</comment>
<dbReference type="SUPFAM" id="SSF53686">
    <property type="entry name" value="Tryptophan synthase beta subunit-like PLP-dependent enzymes"/>
    <property type="match status" value="1"/>
</dbReference>
<evidence type="ECO:0000256" key="8">
    <source>
        <dbReference type="ARBA" id="ARBA00023192"/>
    </source>
</evidence>
<evidence type="ECO:0000256" key="7">
    <source>
        <dbReference type="ARBA" id="ARBA00022898"/>
    </source>
</evidence>
<comment type="catalytic activity">
    <reaction evidence="9">
        <text>O-acetyl-L-serine + hydrogen sulfide = L-cysteine + acetate</text>
        <dbReference type="Rhea" id="RHEA:14829"/>
        <dbReference type="ChEBI" id="CHEBI:29919"/>
        <dbReference type="ChEBI" id="CHEBI:30089"/>
        <dbReference type="ChEBI" id="CHEBI:35235"/>
        <dbReference type="ChEBI" id="CHEBI:58340"/>
        <dbReference type="EC" id="2.5.1.47"/>
    </reaction>
</comment>
<dbReference type="EMBL" id="CP001124">
    <property type="protein sequence ID" value="ACH40164.2"/>
    <property type="molecule type" value="Genomic_DNA"/>
</dbReference>
<keyword evidence="6" id="KW-0808">Transferase</keyword>
<evidence type="ECO:0000256" key="2">
    <source>
        <dbReference type="ARBA" id="ARBA00004962"/>
    </source>
</evidence>
<proteinExistence type="inferred from homology"/>
<keyword evidence="8" id="KW-0198">Cysteine biosynthesis</keyword>
<keyword evidence="5" id="KW-0028">Amino-acid biosynthesis</keyword>
<comment type="pathway">
    <text evidence="2">Amino-acid biosynthesis; L-cysteine biosynthesis; L-cysteine from L-serine: step 2/2.</text>
</comment>
<evidence type="ECO:0000256" key="6">
    <source>
        <dbReference type="ARBA" id="ARBA00022679"/>
    </source>
</evidence>
<dbReference type="Pfam" id="PF00291">
    <property type="entry name" value="PALP"/>
    <property type="match status" value="1"/>
</dbReference>
<feature type="binding site" evidence="10">
    <location>
        <begin position="178"/>
        <end position="182"/>
    </location>
    <ligand>
        <name>pyridoxal 5'-phosphate</name>
        <dbReference type="ChEBI" id="CHEBI:597326"/>
    </ligand>
</feature>
<dbReference type="NCBIfam" id="TIGR01136">
    <property type="entry name" value="cysKM"/>
    <property type="match status" value="1"/>
</dbReference>
<dbReference type="InterPro" id="IPR005856">
    <property type="entry name" value="Cys_synth"/>
</dbReference>
<dbReference type="HOGENOM" id="CLU_021018_1_0_7"/>
<dbReference type="InterPro" id="IPR036052">
    <property type="entry name" value="TrpB-like_PALP_sf"/>
</dbReference>
<gene>
    <name evidence="14" type="primary">cysM</name>
    <name evidence="14" type="ordered locus">Gbem_3163</name>
</gene>
<dbReference type="CDD" id="cd01561">
    <property type="entry name" value="CBS_like"/>
    <property type="match status" value="1"/>
</dbReference>
<dbReference type="PROSITE" id="PS00901">
    <property type="entry name" value="CYS_SYNTHASE"/>
    <property type="match status" value="1"/>
</dbReference>
<feature type="binding site" evidence="10">
    <location>
        <position position="73"/>
    </location>
    <ligand>
        <name>pyridoxal 5'-phosphate</name>
        <dbReference type="ChEBI" id="CHEBI:597326"/>
    </ligand>
</feature>
<evidence type="ECO:0000256" key="1">
    <source>
        <dbReference type="ARBA" id="ARBA00001933"/>
    </source>
</evidence>
<accession>B5E900</accession>
<evidence type="ECO:0000256" key="4">
    <source>
        <dbReference type="ARBA" id="ARBA00012681"/>
    </source>
</evidence>
<reference evidence="14 15" key="1">
    <citation type="submission" date="2008-07" db="EMBL/GenBank/DDBJ databases">
        <title>Complete sequence of Geobacter bemidjiensis BEM.</title>
        <authorList>
            <consortium name="US DOE Joint Genome Institute"/>
            <person name="Lucas S."/>
            <person name="Copeland A."/>
            <person name="Lapidus A."/>
            <person name="Glavina del Rio T."/>
            <person name="Dalin E."/>
            <person name="Tice H."/>
            <person name="Bruce D."/>
            <person name="Goodwin L."/>
            <person name="Pitluck S."/>
            <person name="Kiss H."/>
            <person name="Brettin T."/>
            <person name="Detter J.C."/>
            <person name="Han C."/>
            <person name="Kuske C.R."/>
            <person name="Schmutz J."/>
            <person name="Larimer F."/>
            <person name="Land M."/>
            <person name="Hauser L."/>
            <person name="Kyrpides N."/>
            <person name="Lykidis A."/>
            <person name="Lovley D."/>
            <person name="Richardson P."/>
        </authorList>
    </citation>
    <scope>NUCLEOTIDE SEQUENCE [LARGE SCALE GENOMIC DNA]</scope>
    <source>
        <strain evidence="15">ATCC BAA-1014 / DSM 16622 / JCM 12645 / Bem</strain>
    </source>
</reference>
<protein>
    <recommendedName>
        <fullName evidence="4">cysteine synthase</fullName>
        <ecNumber evidence="4">2.5.1.47</ecNumber>
    </recommendedName>
</protein>